<sequence>MRYTLLALALVSATLALPTDLSSQKSAAVARETNFEPAGSDSFPYQRDVQDAQETTAKDFDGPFGPGLPNVCGPSIQSDDQPADKAAWKGVAFRRDLTGTKPFVKRDNQDA</sequence>
<reference evidence="3 4" key="1">
    <citation type="submission" date="2018-07" db="EMBL/GenBank/DDBJ databases">
        <title>Section-level genome sequencing of Aspergillus section Nigri to investigate inter- and intra-species variation.</title>
        <authorList>
            <consortium name="DOE Joint Genome Institute"/>
            <person name="Vesth T.C."/>
            <person name="Nybo J.L."/>
            <person name="Theobald S."/>
            <person name="Frisvad J.C."/>
            <person name="Larsen T.O."/>
            <person name="Nielsen K.F."/>
            <person name="Hoof J.B."/>
            <person name="Brandl J."/>
            <person name="Salamov A."/>
            <person name="Riley R."/>
            <person name="Gladden J.M."/>
            <person name="Phatale P."/>
            <person name="Nielsen M.T."/>
            <person name="Lyhne E.K."/>
            <person name="Kogle M.E."/>
            <person name="Strasser K."/>
            <person name="McDonnell E."/>
            <person name="Barry K."/>
            <person name="Clum A."/>
            <person name="Chen C."/>
            <person name="Nolan M."/>
            <person name="Sandor L."/>
            <person name="Kuo A."/>
            <person name="Lipzen A."/>
            <person name="Hainaut M."/>
            <person name="Drula E."/>
            <person name="Tsang A."/>
            <person name="Magnuson J.K."/>
            <person name="Henrissat B."/>
            <person name="Wiebenga A."/>
            <person name="Simmons B.A."/>
            <person name="Makela M.R."/>
            <person name="De vries R.P."/>
            <person name="Grigoriev I.V."/>
            <person name="Mortensen U.H."/>
            <person name="Baker S.E."/>
            <person name="Andersen M.R."/>
        </authorList>
    </citation>
    <scope>NUCLEOTIDE SEQUENCE [LARGE SCALE GENOMIC DNA]</scope>
    <source>
        <strain evidence="3 4">ATCC 13496</strain>
    </source>
</reference>
<accession>A0A370CAD2</accession>
<evidence type="ECO:0000256" key="2">
    <source>
        <dbReference type="SAM" id="SignalP"/>
    </source>
</evidence>
<gene>
    <name evidence="3" type="ORF">M747DRAFT_302977</name>
</gene>
<evidence type="ECO:0000256" key="1">
    <source>
        <dbReference type="SAM" id="MobiDB-lite"/>
    </source>
</evidence>
<dbReference type="Proteomes" id="UP000253845">
    <property type="component" value="Unassembled WGS sequence"/>
</dbReference>
<organism evidence="3 4">
    <name type="scientific">Aspergillus niger ATCC 13496</name>
    <dbReference type="NCBI Taxonomy" id="1353008"/>
    <lineage>
        <taxon>Eukaryota</taxon>
        <taxon>Fungi</taxon>
        <taxon>Dikarya</taxon>
        <taxon>Ascomycota</taxon>
        <taxon>Pezizomycotina</taxon>
        <taxon>Eurotiomycetes</taxon>
        <taxon>Eurotiomycetidae</taxon>
        <taxon>Eurotiales</taxon>
        <taxon>Aspergillaceae</taxon>
        <taxon>Aspergillus</taxon>
        <taxon>Aspergillus subgen. Circumdati</taxon>
    </lineage>
</organism>
<evidence type="ECO:0000313" key="4">
    <source>
        <dbReference type="Proteomes" id="UP000253845"/>
    </source>
</evidence>
<proteinExistence type="predicted"/>
<name>A0A370CAD2_ASPNG</name>
<feature type="region of interest" description="Disordered" evidence="1">
    <location>
        <begin position="20"/>
        <end position="87"/>
    </location>
</feature>
<evidence type="ECO:0000313" key="3">
    <source>
        <dbReference type="EMBL" id="RDH23170.1"/>
    </source>
</evidence>
<dbReference type="VEuPathDB" id="FungiDB:M747DRAFT_302977"/>
<feature type="signal peptide" evidence="2">
    <location>
        <begin position="1"/>
        <end position="16"/>
    </location>
</feature>
<feature type="chain" id="PRO_5017075078" evidence="2">
    <location>
        <begin position="17"/>
        <end position="111"/>
    </location>
</feature>
<dbReference type="EMBL" id="KZ851905">
    <property type="protein sequence ID" value="RDH23170.1"/>
    <property type="molecule type" value="Genomic_DNA"/>
</dbReference>
<protein>
    <submittedName>
        <fullName evidence="3">Uncharacterized protein</fullName>
    </submittedName>
</protein>
<dbReference type="AlphaFoldDB" id="A0A370CAD2"/>
<keyword evidence="2" id="KW-0732">Signal</keyword>